<dbReference type="SUPFAM" id="SSF52402">
    <property type="entry name" value="Adenine nucleotide alpha hydrolases-like"/>
    <property type="match status" value="1"/>
</dbReference>
<comment type="caution">
    <text evidence="2">The sequence shown here is derived from an EMBL/GenBank/DDBJ whole genome shotgun (WGS) entry which is preliminary data.</text>
</comment>
<gene>
    <name evidence="2" type="ORF">SAMN02745723_102364</name>
</gene>
<reference evidence="2 3" key="1">
    <citation type="submission" date="2016-10" db="EMBL/GenBank/DDBJ databases">
        <authorList>
            <person name="Varghese N."/>
            <person name="Submissions S."/>
        </authorList>
    </citation>
    <scope>NUCLEOTIDE SEQUENCE [LARGE SCALE GENOMIC DNA]</scope>
    <source>
        <strain evidence="2 3">DSM 5563</strain>
    </source>
</reference>
<sequence length="234" mass="26551">MKNVRLQPQKQPVMVATSGGKDATLALHRLRHDARFAEYQPIGLMTMFDANTGRSTAHHIRQNVLQAQADALGLELHILTLEDKRGHAYADYDDKVGQFYQELVQQGINHVMYGDIHLEDVKAYRDNLNQRHGVQGVYPLWGATTQQVTDEFLDLGYKTTIVAVDGTRLSSDYLGQIIDTQLLDNLPEGIDRCAEYGEYHTFCLDGPMFTKAVEIRQGELWTDGRNNYVDLLLR</sequence>
<dbReference type="InterPro" id="IPR014729">
    <property type="entry name" value="Rossmann-like_a/b/a_fold"/>
</dbReference>
<proteinExistence type="predicted"/>
<dbReference type="AlphaFoldDB" id="A0AAJ4W998"/>
<dbReference type="Proteomes" id="UP000226420">
    <property type="component" value="Unassembled WGS sequence"/>
</dbReference>
<accession>A0AAJ4W998</accession>
<organism evidence="2 3">
    <name type="scientific">Pragia fontium DSM 5563 = ATCC 49100</name>
    <dbReference type="NCBI Taxonomy" id="1122977"/>
    <lineage>
        <taxon>Bacteria</taxon>
        <taxon>Pseudomonadati</taxon>
        <taxon>Pseudomonadota</taxon>
        <taxon>Gammaproteobacteria</taxon>
        <taxon>Enterobacterales</taxon>
        <taxon>Budviciaceae</taxon>
        <taxon>Pragia</taxon>
    </lineage>
</organism>
<dbReference type="Pfam" id="PF01902">
    <property type="entry name" value="Diphthami_syn_2"/>
    <property type="match status" value="1"/>
</dbReference>
<dbReference type="Gene3D" id="3.40.50.620">
    <property type="entry name" value="HUPs"/>
    <property type="match status" value="1"/>
</dbReference>
<name>A0AAJ4W998_9GAMM</name>
<dbReference type="InterPro" id="IPR002761">
    <property type="entry name" value="Diphthami_syn_dom"/>
</dbReference>
<dbReference type="Gene3D" id="3.90.1490.10">
    <property type="entry name" value="putative n-type atp pyrophosphatase, domain 2"/>
    <property type="match status" value="1"/>
</dbReference>
<evidence type="ECO:0000313" key="3">
    <source>
        <dbReference type="Proteomes" id="UP000226420"/>
    </source>
</evidence>
<protein>
    <submittedName>
        <fullName evidence="2">MJ0570-related uncharacterized domain-containing protein</fullName>
    </submittedName>
</protein>
<feature type="domain" description="Diphthamide synthase" evidence="1">
    <location>
        <begin position="13"/>
        <end position="230"/>
    </location>
</feature>
<dbReference type="RefSeq" id="WP_074821141.1">
    <property type="nucleotide sequence ID" value="NZ_FOLW01000002.1"/>
</dbReference>
<evidence type="ECO:0000259" key="1">
    <source>
        <dbReference type="Pfam" id="PF01902"/>
    </source>
</evidence>
<dbReference type="EMBL" id="FOLW01000002">
    <property type="protein sequence ID" value="SFC44100.1"/>
    <property type="molecule type" value="Genomic_DNA"/>
</dbReference>
<evidence type="ECO:0000313" key="2">
    <source>
        <dbReference type="EMBL" id="SFC44100.1"/>
    </source>
</evidence>